<dbReference type="Proteomes" id="UP000077315">
    <property type="component" value="Unassembled WGS sequence"/>
</dbReference>
<protein>
    <submittedName>
        <fullName evidence="1">Uncharacterized protein</fullName>
    </submittedName>
</protein>
<sequence length="149" mass="16608">MYGQDRDESFNCRVSTLLYENKLVFTFPSILGLVYAAPTTPVNKNCFSLTSPTNGTTWKRSGVYPINWKTTSKCEGTYYVYMFPTTQGADGEYSMKTPFKATKAVDINSESATITLHLEEMSGTYLLAIYKEAGEDRDSTDVAIVDVTL</sequence>
<dbReference type="VEuPathDB" id="FungiDB:PHYBLDRAFT_66384"/>
<dbReference type="AlphaFoldDB" id="A0A163DI07"/>
<dbReference type="EMBL" id="KV440986">
    <property type="protein sequence ID" value="OAD71360.1"/>
    <property type="molecule type" value="Genomic_DNA"/>
</dbReference>
<organism evidence="1 2">
    <name type="scientific">Phycomyces blakesleeanus (strain ATCC 8743b / DSM 1359 / FGSC 10004 / NBRC 33097 / NRRL 1555)</name>
    <dbReference type="NCBI Taxonomy" id="763407"/>
    <lineage>
        <taxon>Eukaryota</taxon>
        <taxon>Fungi</taxon>
        <taxon>Fungi incertae sedis</taxon>
        <taxon>Mucoromycota</taxon>
        <taxon>Mucoromycotina</taxon>
        <taxon>Mucoromycetes</taxon>
        <taxon>Mucorales</taxon>
        <taxon>Phycomycetaceae</taxon>
        <taxon>Phycomyces</taxon>
    </lineage>
</organism>
<proteinExistence type="predicted"/>
<dbReference type="GeneID" id="29002541"/>
<dbReference type="InParanoid" id="A0A163DI07"/>
<accession>A0A163DI07</accession>
<dbReference type="RefSeq" id="XP_018289400.1">
    <property type="nucleotide sequence ID" value="XM_018441635.1"/>
</dbReference>
<reference evidence="2" key="1">
    <citation type="submission" date="2015-06" db="EMBL/GenBank/DDBJ databases">
        <title>Expansion of signal transduction pathways in fungi by whole-genome duplication.</title>
        <authorList>
            <consortium name="DOE Joint Genome Institute"/>
            <person name="Corrochano L.M."/>
            <person name="Kuo A."/>
            <person name="Marcet-Houben M."/>
            <person name="Polaino S."/>
            <person name="Salamov A."/>
            <person name="Villalobos J.M."/>
            <person name="Alvarez M.I."/>
            <person name="Avalos J."/>
            <person name="Benito E.P."/>
            <person name="Benoit I."/>
            <person name="Burger G."/>
            <person name="Camino L.P."/>
            <person name="Canovas D."/>
            <person name="Cerda-Olmedo E."/>
            <person name="Cheng J.-F."/>
            <person name="Dominguez A."/>
            <person name="Elias M."/>
            <person name="Eslava A.P."/>
            <person name="Glaser F."/>
            <person name="Grimwood J."/>
            <person name="Gutierrez G."/>
            <person name="Heitman J."/>
            <person name="Henrissat B."/>
            <person name="Iturriaga E.A."/>
            <person name="Lang B.F."/>
            <person name="Lavin J.L."/>
            <person name="Lee S."/>
            <person name="Li W."/>
            <person name="Lindquist E."/>
            <person name="Lopez-Garcia S."/>
            <person name="Luque E.M."/>
            <person name="Marcos A.T."/>
            <person name="Martin J."/>
            <person name="McCluskey K."/>
            <person name="Medina H.R."/>
            <person name="Miralles-Duran A."/>
            <person name="Miyazaki A."/>
            <person name="Munoz-Torres E."/>
            <person name="Oguiza J.A."/>
            <person name="Ohm R."/>
            <person name="Olmedo M."/>
            <person name="Orejas M."/>
            <person name="Ortiz-Castellanos L."/>
            <person name="Pisabarro A.G."/>
            <person name="Rodriguez-Romero J."/>
            <person name="Ruiz-Herrera J."/>
            <person name="Ruiz-Vazquez R."/>
            <person name="Sanz C."/>
            <person name="Schackwitz W."/>
            <person name="Schmutz J."/>
            <person name="Shahriari M."/>
            <person name="Shelest E."/>
            <person name="Silva-Franco F."/>
            <person name="Soanes D."/>
            <person name="Syed K."/>
            <person name="Tagua V.G."/>
            <person name="Talbot N.J."/>
            <person name="Thon M."/>
            <person name="De vries R.P."/>
            <person name="Wiebenga A."/>
            <person name="Yadav J.S."/>
            <person name="Braun E.L."/>
            <person name="Baker S."/>
            <person name="Garre V."/>
            <person name="Horwitz B."/>
            <person name="Torres-Martinez S."/>
            <person name="Idnurm A."/>
            <person name="Herrera-Estrella A."/>
            <person name="Gabaldon T."/>
            <person name="Grigoriev I.V."/>
        </authorList>
    </citation>
    <scope>NUCLEOTIDE SEQUENCE [LARGE SCALE GENOMIC DNA]</scope>
    <source>
        <strain evidence="2">NRRL 1555(-)</strain>
    </source>
</reference>
<name>A0A163DI07_PHYB8</name>
<gene>
    <name evidence="1" type="ORF">PHYBLDRAFT_66384</name>
</gene>
<keyword evidence="2" id="KW-1185">Reference proteome</keyword>
<evidence type="ECO:0000313" key="1">
    <source>
        <dbReference type="EMBL" id="OAD71360.1"/>
    </source>
</evidence>
<evidence type="ECO:0000313" key="2">
    <source>
        <dbReference type="Proteomes" id="UP000077315"/>
    </source>
</evidence>